<gene>
    <name evidence="2" type="ORF">MGAL_10B076837</name>
</gene>
<keyword evidence="3" id="KW-1185">Reference proteome</keyword>
<protein>
    <submittedName>
        <fullName evidence="2">Uncharacterized protein</fullName>
    </submittedName>
</protein>
<dbReference type="EMBL" id="UYJE01005239">
    <property type="protein sequence ID" value="VDI35486.1"/>
    <property type="molecule type" value="Genomic_DNA"/>
</dbReference>
<comment type="caution">
    <text evidence="2">The sequence shown here is derived from an EMBL/GenBank/DDBJ whole genome shotgun (WGS) entry which is preliminary data.</text>
</comment>
<evidence type="ECO:0000256" key="1">
    <source>
        <dbReference type="SAM" id="Phobius"/>
    </source>
</evidence>
<dbReference type="AlphaFoldDB" id="A0A8B6EIM4"/>
<dbReference type="Proteomes" id="UP000596742">
    <property type="component" value="Unassembled WGS sequence"/>
</dbReference>
<keyword evidence="1" id="KW-0472">Membrane</keyword>
<evidence type="ECO:0000313" key="3">
    <source>
        <dbReference type="Proteomes" id="UP000596742"/>
    </source>
</evidence>
<organism evidence="2 3">
    <name type="scientific">Mytilus galloprovincialis</name>
    <name type="common">Mediterranean mussel</name>
    <dbReference type="NCBI Taxonomy" id="29158"/>
    <lineage>
        <taxon>Eukaryota</taxon>
        <taxon>Metazoa</taxon>
        <taxon>Spiralia</taxon>
        <taxon>Lophotrochozoa</taxon>
        <taxon>Mollusca</taxon>
        <taxon>Bivalvia</taxon>
        <taxon>Autobranchia</taxon>
        <taxon>Pteriomorphia</taxon>
        <taxon>Mytilida</taxon>
        <taxon>Mytiloidea</taxon>
        <taxon>Mytilidae</taxon>
        <taxon>Mytilinae</taxon>
        <taxon>Mytilus</taxon>
    </lineage>
</organism>
<reference evidence="2" key="1">
    <citation type="submission" date="2018-11" db="EMBL/GenBank/DDBJ databases">
        <authorList>
            <person name="Alioto T."/>
            <person name="Alioto T."/>
        </authorList>
    </citation>
    <scope>NUCLEOTIDE SEQUENCE</scope>
</reference>
<sequence length="246" mass="28290">MNFEDLKDLPPCTAIPLLMFLEDEHRDLVLGMTGIPRTLLIDFTSKVNRTLKVDTAEELQALIDNLLRRQLIFQCALHHERKEGSTLRVWNESFAVIINPWHPAIKEFLQPLLTEAMDHVNAGEKFCLKIKFGKSVKDWFREIIGDDLECKTGTTTLSGMGVYIYNYSTPVKVCIHPEMIISCFPFWLLFGGSCYMVQRKIRFYDRREKLTGISVSVVTNTAEYISTIESRVRITRRSNAVAPINE</sequence>
<feature type="transmembrane region" description="Helical" evidence="1">
    <location>
        <begin position="179"/>
        <end position="197"/>
    </location>
</feature>
<keyword evidence="1" id="KW-0812">Transmembrane</keyword>
<dbReference type="OrthoDB" id="6039903at2759"/>
<evidence type="ECO:0000313" key="2">
    <source>
        <dbReference type="EMBL" id="VDI35486.1"/>
    </source>
</evidence>
<keyword evidence="1" id="KW-1133">Transmembrane helix</keyword>
<proteinExistence type="predicted"/>
<name>A0A8B6EIM4_MYTGA</name>
<accession>A0A8B6EIM4</accession>